<dbReference type="EMBL" id="QVTE01000026">
    <property type="protein sequence ID" value="RFU69364.1"/>
    <property type="molecule type" value="Genomic_DNA"/>
</dbReference>
<protein>
    <submittedName>
        <fullName evidence="1">SRPBCC family protein</fullName>
    </submittedName>
</protein>
<dbReference type="RefSeq" id="WP_117326572.1">
    <property type="nucleotide sequence ID" value="NZ_QVTE01000026.1"/>
</dbReference>
<dbReference type="Proteomes" id="UP000264541">
    <property type="component" value="Unassembled WGS sequence"/>
</dbReference>
<dbReference type="CDD" id="cd07812">
    <property type="entry name" value="SRPBCC"/>
    <property type="match status" value="1"/>
</dbReference>
<organism evidence="1 2">
    <name type="scientific">Peribacillus saganii</name>
    <dbReference type="NCBI Taxonomy" id="2303992"/>
    <lineage>
        <taxon>Bacteria</taxon>
        <taxon>Bacillati</taxon>
        <taxon>Bacillota</taxon>
        <taxon>Bacilli</taxon>
        <taxon>Bacillales</taxon>
        <taxon>Bacillaceae</taxon>
        <taxon>Peribacillus</taxon>
    </lineage>
</organism>
<accession>A0A372LNU5</accession>
<dbReference type="Gene3D" id="3.30.530.20">
    <property type="match status" value="1"/>
</dbReference>
<sequence>MKQWRKEIEINAPIEQVWKLFNSEENMQKIMPNIVEHKPIKVTEEKVGSIYRQKYKEGKRIEEYDVETLEYLDSPDQKKLKIGFTLAKMFEITAYYELARIGDDRTLFTYTATNKALKWFVKVFLLLANDKVVVTFVEQVKKVAEADYNSIKK</sequence>
<dbReference type="AlphaFoldDB" id="A0A372LNU5"/>
<name>A0A372LNU5_9BACI</name>
<evidence type="ECO:0000313" key="1">
    <source>
        <dbReference type="EMBL" id="RFU69364.1"/>
    </source>
</evidence>
<gene>
    <name evidence="1" type="ORF">D0469_09850</name>
</gene>
<proteinExistence type="predicted"/>
<dbReference type="InterPro" id="IPR019587">
    <property type="entry name" value="Polyketide_cyclase/dehydratase"/>
</dbReference>
<comment type="caution">
    <text evidence="1">The sequence shown here is derived from an EMBL/GenBank/DDBJ whole genome shotgun (WGS) entry which is preliminary data.</text>
</comment>
<keyword evidence="2" id="KW-1185">Reference proteome</keyword>
<dbReference type="SUPFAM" id="SSF55961">
    <property type="entry name" value="Bet v1-like"/>
    <property type="match status" value="1"/>
</dbReference>
<dbReference type="InterPro" id="IPR023393">
    <property type="entry name" value="START-like_dom_sf"/>
</dbReference>
<dbReference type="OrthoDB" id="2360771at2"/>
<evidence type="ECO:0000313" key="2">
    <source>
        <dbReference type="Proteomes" id="UP000264541"/>
    </source>
</evidence>
<reference evidence="1 2" key="1">
    <citation type="submission" date="2018-08" db="EMBL/GenBank/DDBJ databases">
        <title>Bacillus chawlae sp. nov., Bacillus glennii sp. nov., and Bacillus saganii sp. nov. Isolated from the Vehicle Assembly Building at Kennedy Space Center where the Viking Spacecraft were Assembled.</title>
        <authorList>
            <person name="Seuylemezian A."/>
            <person name="Vaishampayan P."/>
        </authorList>
    </citation>
    <scope>NUCLEOTIDE SEQUENCE [LARGE SCALE GENOMIC DNA]</scope>
    <source>
        <strain evidence="1 2">V47-23a</strain>
    </source>
</reference>
<dbReference type="Pfam" id="PF10604">
    <property type="entry name" value="Polyketide_cyc2"/>
    <property type="match status" value="1"/>
</dbReference>